<feature type="domain" description="Fibronectin type-III" evidence="4">
    <location>
        <begin position="1866"/>
        <end position="1957"/>
    </location>
</feature>
<gene>
    <name evidence="5" type="ORF">FPL22_00195</name>
</gene>
<keyword evidence="6" id="KW-1185">Reference proteome</keyword>
<dbReference type="Gene3D" id="2.60.120.260">
    <property type="entry name" value="Galactose-binding domain-like"/>
    <property type="match status" value="1"/>
</dbReference>
<dbReference type="SUPFAM" id="SSF82171">
    <property type="entry name" value="DPP6 N-terminal domain-like"/>
    <property type="match status" value="1"/>
</dbReference>
<reference evidence="5 6" key="1">
    <citation type="submission" date="2019-07" db="EMBL/GenBank/DDBJ databases">
        <title>Description of 53C-WASEF.</title>
        <authorList>
            <person name="Pitt A."/>
            <person name="Hahn M.W."/>
        </authorList>
    </citation>
    <scope>NUCLEOTIDE SEQUENCE [LARGE SCALE GENOMIC DNA]</scope>
    <source>
        <strain evidence="5 6">53C-WASEF</strain>
    </source>
</reference>
<dbReference type="InterPro" id="IPR050964">
    <property type="entry name" value="Striated_Muscle_Regulatory"/>
</dbReference>
<dbReference type="InterPro" id="IPR003961">
    <property type="entry name" value="FN3_dom"/>
</dbReference>
<dbReference type="InterPro" id="IPR011050">
    <property type="entry name" value="Pectin_lyase_fold/virulence"/>
</dbReference>
<feature type="domain" description="Cadherin" evidence="3">
    <location>
        <begin position="412"/>
        <end position="510"/>
    </location>
</feature>
<dbReference type="InterPro" id="IPR036116">
    <property type="entry name" value="FN3_sf"/>
</dbReference>
<dbReference type="SUPFAM" id="SSF51126">
    <property type="entry name" value="Pectin lyase-like"/>
    <property type="match status" value="1"/>
</dbReference>
<dbReference type="Gene3D" id="2.60.40.60">
    <property type="entry name" value="Cadherins"/>
    <property type="match status" value="1"/>
</dbReference>
<dbReference type="InterPro" id="IPR015919">
    <property type="entry name" value="Cadherin-like_sf"/>
</dbReference>
<keyword evidence="2" id="KW-0732">Signal</keyword>
<keyword evidence="1" id="KW-0677">Repeat</keyword>
<evidence type="ECO:0000313" key="6">
    <source>
        <dbReference type="Proteomes" id="UP000315648"/>
    </source>
</evidence>
<dbReference type="SUPFAM" id="SSF49265">
    <property type="entry name" value="Fibronectin type III"/>
    <property type="match status" value="2"/>
</dbReference>
<dbReference type="RefSeq" id="WP_144228106.1">
    <property type="nucleotide sequence ID" value="NZ_CBCRVV010000001.1"/>
</dbReference>
<dbReference type="PROSITE" id="PS50853">
    <property type="entry name" value="FN3"/>
    <property type="match status" value="4"/>
</dbReference>
<evidence type="ECO:0000256" key="2">
    <source>
        <dbReference type="SAM" id="SignalP"/>
    </source>
</evidence>
<dbReference type="CDD" id="cd00063">
    <property type="entry name" value="FN3"/>
    <property type="match status" value="3"/>
</dbReference>
<dbReference type="GO" id="GO:0016020">
    <property type="term" value="C:membrane"/>
    <property type="evidence" value="ECO:0007669"/>
    <property type="project" value="InterPro"/>
</dbReference>
<organism evidence="5 6">
    <name type="scientific">Rariglobus hedericola</name>
    <dbReference type="NCBI Taxonomy" id="2597822"/>
    <lineage>
        <taxon>Bacteria</taxon>
        <taxon>Pseudomonadati</taxon>
        <taxon>Verrucomicrobiota</taxon>
        <taxon>Opitutia</taxon>
        <taxon>Opitutales</taxon>
        <taxon>Opitutaceae</taxon>
        <taxon>Rariglobus</taxon>
    </lineage>
</organism>
<evidence type="ECO:0000313" key="5">
    <source>
        <dbReference type="EMBL" id="TSJ77764.1"/>
    </source>
</evidence>
<feature type="domain" description="Fibronectin type-III" evidence="4">
    <location>
        <begin position="2053"/>
        <end position="2146"/>
    </location>
</feature>
<sequence length="2536" mass="269235">MIFKNPLRALLPALVLFSSLVTAASAAVIYVNGAATGSANGTSWANAYPELTVALNAATVNDEIWIAKGIYKPDYDTSTGTHTGNRSLRYTLKSGLGIYGGFAGTETVRSQRDWVANRTILSGDIGVAGVATDNTRTIMTTNGTAFANGVVIEGLVFAGGRSDDPAELGGGIVGGSGGAIHFRNGSVTIRHCVFAGNYAVYGGALYYVGTAAQSLSIINCAFYSNSALYVGGAMENHSNAGNFRVSGSTFIGNTSSRGSAIGTNIGMTCYYANNLIHSNPATSSGWQSVETGNGYSGPGTNYTALGNVSEFVIGTASTGNKIVSAHGLSTLPSAGVDGFWGTNDDVLLALPGIASAVIGAGNINAADADTTDLNGNGNVVELVPYDLRRVARFAGSTIDAGAFAFINSPPSALNLSAASVAENLAASTQVGVLSTVDAEGGTFTYSLVAGTGDTDNARFTISGANLLTSQSLDYETATNHTIRVRTTDSGGGSFERTFTITVEDRVDPTVLDFTLATNQTAIALVPGFNQNVLRIKLNPALAGFSYASLQMSTDASWVTPTIDQATGELVLTFANAALLNSSYTATITISNAGKSETLTVTGTLAALNIVSLQDDPVRSRMYAIHQNGNNPGAIVVIDPLTLNPIGSITVGNKPSDLVVRADGAELLVICANTKDIYAIDLATLAITQRITVPAYIESRSTISNGHIAYGPGNAIYCVDGDWAPSLRVIDRTTGTVIQTMRAEGVSATYGFGDIVVSPDKTALYGWVQYGWDAGWAGSAIVKHTIGANGLLTYAGKNEAAYPAFQREPYDSPCLMPADGSKLFVKTLAVSPTTVTTALKLFSKDVYAISPQAEIFTSSTGIFEYATGNSVYTLPVTTTVQAITSDYARLIYFNPTLKSLGSVNLLQTVGATILGRETTPRDGDIVLAPQSLTWSPIPGVDRYRVYLDKSSASMLAAATQASPSYQVEVTGTSLALNFAFTPGTTYYWRVDPVIGTEVSPGEVMSFTVSTISTNISKLQAATVRGHANLIRPISLAANTTGQSWTASSPDPWVSFVANSGTTPATLQVRFDASNLEAGLYRSSISISSAGGTTSIPVELEIDPLTVTRLRSRPGTTKAYAISEVTATGATPRAYLLELDTLFKTITRVVAVGADVTDFAIHEADGRIYVNNWKIGSLLAVRISDFTVQRTYAFPPFGGVGYSNNDIYRVSPGGQGRIIYEPEDQSVYLGIYDTQNGVVKSTIHAREGGGSYDPTGRYYYHGDNNSTGAELIKYDTIGDVFTELASNGFKSVSGYGARDLFLSENGQRIFYNGAVYDPTLKVEWAIGKTIYSSSDDGRFAFGASAIFDVTTQQQVALMPVTTTVSAYNAATGRLIIQNGDALQFYSLANAGLTGSGLTPERNSLVHSPEVLAWPAMPAATGYRVYLGTSQAAVTNATTASPEYLGQVTSPLFPLNNILPPGVTYYWRIDYVVGSDVSAGDVQSFAVQLVAPSQSSFSLGTVQGNPTYPLSIGLTSAVNGEPWNATASQPWLTFVANTGVTPATLQAVIDVSLLTPGANTADITITSGSTSYTIPVTMQLDALAITVMKSRAGSPLVYAISEAAVTTGASRAYLLEINSNTETITRVIRVGTGVLDFAVHPGDQRVYVPNWSIGKLYAVGFNSFTVDRTYDVPAYDSYGTGDIYRLSAGGPGRLVVEPMNQWVTVSIFNTQTGKTLGTTYQRQGGGAHDSTGRYYYHGDDNSSGSMVRRFDTIGDIFTAMTSIRVSSVNYYGSRTVVMAEDGSRVFWNGSVFDPALTELWTITAEIFATNQTGRFGFGETKIYDTTAKQLILGMPVTTKVSAFNTVSDKLVVPLTGAVGFYPLNNGTTLPAPVLSAGTITTSSAAFTWIENSLETGFTLQRRLTTQTDWTDVTSAIAQNAVAYTATGLTAATTYEFRLKAQATNVSSPWSNVVTVAIPQIPLPVPTTPTASSVTAASATLAWSISGTGYDKILVERSANGVDGWTTLTELSASARSYTDTSLQPSTTYYYRIVTATSDRRSTVSATRTVTTTAYTAPVSPTSISVVTPASGEVRVAWSSLTGVTGHIVERRVEGSSTWTQIANLPVATSSLTDSNLTLGVRYYYRLTAYNEFATATPSVEVSAVATSFTDVFFDDFTVGYSPTLWRSITGGLVLNGGQGFDGSSVLWFGPTTTRIAATKPVDVRDGGWIEFKFRAGNSSVDGTTYWENSEPGENVVLEYSVNEVTWTPLQTSPSYYPFASNWTIYRIAIPVGARTPATAFRWRQSINSGAGTDAWALDNVRIQSAMSPPVAPDFISASTIADTRVAIIWFGAQRATSYLIERSSDGTNWTTAGTQLASSAYFTDTGLSASTWYAYRVKSVNAAGTSAPTSLAWVRTYAQMEYWRLNNFGSISKEGRAASLYKEEGHITNLEKFAFNVPIAAAAPAHEIGTDNGGVPTIWMDSENGRLQVEFLRRKASTNPSVTYQVEYSSDLVNWQAGGTLLDQTAVDSIWERVRFQDTQTATETNARRFARVRVVLTE</sequence>
<proteinExistence type="predicted"/>
<protein>
    <submittedName>
        <fullName evidence="5">Uncharacterized protein</fullName>
    </submittedName>
</protein>
<dbReference type="SMART" id="SM00060">
    <property type="entry name" value="FN3"/>
    <property type="match status" value="4"/>
</dbReference>
<dbReference type="InterPro" id="IPR002126">
    <property type="entry name" value="Cadherin-like_dom"/>
</dbReference>
<evidence type="ECO:0000259" key="4">
    <source>
        <dbReference type="PROSITE" id="PS50853"/>
    </source>
</evidence>
<dbReference type="PANTHER" id="PTHR13817">
    <property type="entry name" value="TITIN"/>
    <property type="match status" value="1"/>
</dbReference>
<dbReference type="GO" id="GO:0007156">
    <property type="term" value="P:homophilic cell adhesion via plasma membrane adhesion molecules"/>
    <property type="evidence" value="ECO:0007669"/>
    <property type="project" value="InterPro"/>
</dbReference>
<feature type="signal peptide" evidence="2">
    <location>
        <begin position="1"/>
        <end position="23"/>
    </location>
</feature>
<dbReference type="Proteomes" id="UP000315648">
    <property type="component" value="Unassembled WGS sequence"/>
</dbReference>
<dbReference type="InterPro" id="IPR013783">
    <property type="entry name" value="Ig-like_fold"/>
</dbReference>
<dbReference type="Gene3D" id="2.60.40.10">
    <property type="entry name" value="Immunoglobulins"/>
    <property type="match status" value="6"/>
</dbReference>
<evidence type="ECO:0000259" key="3">
    <source>
        <dbReference type="PROSITE" id="PS50268"/>
    </source>
</evidence>
<accession>A0A556QM99</accession>
<name>A0A556QM99_9BACT</name>
<feature type="chain" id="PRO_5021706559" evidence="2">
    <location>
        <begin position="24"/>
        <end position="2536"/>
    </location>
</feature>
<dbReference type="Pfam" id="PF21471">
    <property type="entry name" value="Reelin_subrepeat-B"/>
    <property type="match status" value="1"/>
</dbReference>
<dbReference type="PANTHER" id="PTHR13817:SF166">
    <property type="entry name" value="NEURONAL IGCAM-RELATED"/>
    <property type="match status" value="1"/>
</dbReference>
<dbReference type="PROSITE" id="PS50268">
    <property type="entry name" value="CADHERIN_2"/>
    <property type="match status" value="1"/>
</dbReference>
<dbReference type="SUPFAM" id="SSF49313">
    <property type="entry name" value="Cadherin-like"/>
    <property type="match status" value="1"/>
</dbReference>
<feature type="domain" description="Fibronectin type-III" evidence="4">
    <location>
        <begin position="1961"/>
        <end position="2051"/>
    </location>
</feature>
<dbReference type="SUPFAM" id="SSF51004">
    <property type="entry name" value="C-terminal (heme d1) domain of cytochrome cd1-nitrite reductase"/>
    <property type="match status" value="1"/>
</dbReference>
<dbReference type="Gene3D" id="2.130.10.10">
    <property type="entry name" value="YVTN repeat-like/Quinoprotein amine dehydrogenase"/>
    <property type="match status" value="2"/>
</dbReference>
<evidence type="ECO:0000256" key="1">
    <source>
        <dbReference type="ARBA" id="ARBA00022737"/>
    </source>
</evidence>
<dbReference type="InterPro" id="IPR015943">
    <property type="entry name" value="WD40/YVTN_repeat-like_dom_sf"/>
</dbReference>
<dbReference type="GO" id="GO:0005509">
    <property type="term" value="F:calcium ion binding"/>
    <property type="evidence" value="ECO:0007669"/>
    <property type="project" value="InterPro"/>
</dbReference>
<dbReference type="EMBL" id="VMBG01000001">
    <property type="protein sequence ID" value="TSJ77764.1"/>
    <property type="molecule type" value="Genomic_DNA"/>
</dbReference>
<dbReference type="SMART" id="SM00112">
    <property type="entry name" value="CA"/>
    <property type="match status" value="1"/>
</dbReference>
<comment type="caution">
    <text evidence="5">The sequence shown here is derived from an EMBL/GenBank/DDBJ whole genome shotgun (WGS) entry which is preliminary data.</text>
</comment>
<dbReference type="OrthoDB" id="174871at2"/>
<feature type="domain" description="Fibronectin type-III" evidence="4">
    <location>
        <begin position="2305"/>
        <end position="2396"/>
    </location>
</feature>
<dbReference type="CDD" id="cd11304">
    <property type="entry name" value="Cadherin_repeat"/>
    <property type="match status" value="1"/>
</dbReference>
<dbReference type="InterPro" id="IPR011048">
    <property type="entry name" value="Haem_d1_sf"/>
</dbReference>
<dbReference type="InterPro" id="IPR049419">
    <property type="entry name" value="Reelin_subrepeat-B"/>
</dbReference>